<organism evidence="2 3">
    <name type="scientific">Candidatus Gallipaludibacter merdavium</name>
    <dbReference type="NCBI Taxonomy" id="2840839"/>
    <lineage>
        <taxon>Bacteria</taxon>
        <taxon>Pseudomonadati</taxon>
        <taxon>Bacteroidota</taxon>
        <taxon>Bacteroidia</taxon>
        <taxon>Bacteroidales</taxon>
        <taxon>Candidatus Gallipaludibacter</taxon>
    </lineage>
</organism>
<accession>A0A9D9HVA8</accession>
<gene>
    <name evidence="2" type="ORF">IAA73_08910</name>
</gene>
<proteinExistence type="predicted"/>
<dbReference type="Pfam" id="PF10108">
    <property type="entry name" value="DNA_pol_B_exo2"/>
    <property type="match status" value="1"/>
</dbReference>
<dbReference type="Gene3D" id="3.30.420.10">
    <property type="entry name" value="Ribonuclease H-like superfamily/Ribonuclease H"/>
    <property type="match status" value="1"/>
</dbReference>
<dbReference type="GO" id="GO:0003676">
    <property type="term" value="F:nucleic acid binding"/>
    <property type="evidence" value="ECO:0007669"/>
    <property type="project" value="InterPro"/>
</dbReference>
<dbReference type="GO" id="GO:0004527">
    <property type="term" value="F:exonuclease activity"/>
    <property type="evidence" value="ECO:0007669"/>
    <property type="project" value="UniProtKB-KW"/>
</dbReference>
<reference evidence="2" key="2">
    <citation type="journal article" date="2021" name="PeerJ">
        <title>Extensive microbial diversity within the chicken gut microbiome revealed by metagenomics and culture.</title>
        <authorList>
            <person name="Gilroy R."/>
            <person name="Ravi A."/>
            <person name="Getino M."/>
            <person name="Pursley I."/>
            <person name="Horton D.L."/>
            <person name="Alikhan N.F."/>
            <person name="Baker D."/>
            <person name="Gharbi K."/>
            <person name="Hall N."/>
            <person name="Watson M."/>
            <person name="Adriaenssens E.M."/>
            <person name="Foster-Nyarko E."/>
            <person name="Jarju S."/>
            <person name="Secka A."/>
            <person name="Antonio M."/>
            <person name="Oren A."/>
            <person name="Chaudhuri R.R."/>
            <person name="La Ragione R."/>
            <person name="Hildebrand F."/>
            <person name="Pallen M.J."/>
        </authorList>
    </citation>
    <scope>NUCLEOTIDE SEQUENCE</scope>
    <source>
        <strain evidence="2">G3-3990</strain>
    </source>
</reference>
<dbReference type="AlphaFoldDB" id="A0A9D9HVA8"/>
<keyword evidence="2" id="KW-0269">Exonuclease</keyword>
<dbReference type="Proteomes" id="UP000823641">
    <property type="component" value="Unassembled WGS sequence"/>
</dbReference>
<dbReference type="EMBL" id="JADIMG010000084">
    <property type="protein sequence ID" value="MBO8460436.1"/>
    <property type="molecule type" value="Genomic_DNA"/>
</dbReference>
<dbReference type="SUPFAM" id="SSF53098">
    <property type="entry name" value="Ribonuclease H-like"/>
    <property type="match status" value="1"/>
</dbReference>
<protein>
    <submittedName>
        <fullName evidence="2">3'-5' exonuclease</fullName>
    </submittedName>
</protein>
<name>A0A9D9HVA8_9BACT</name>
<evidence type="ECO:0000313" key="3">
    <source>
        <dbReference type="Proteomes" id="UP000823641"/>
    </source>
</evidence>
<keyword evidence="2" id="KW-0378">Hydrolase</keyword>
<dbReference type="InterPro" id="IPR019288">
    <property type="entry name" value="3'-5'_exonuclease_PolB-like"/>
</dbReference>
<comment type="caution">
    <text evidence="2">The sequence shown here is derived from an EMBL/GenBank/DDBJ whole genome shotgun (WGS) entry which is preliminary data.</text>
</comment>
<reference evidence="2" key="1">
    <citation type="submission" date="2020-10" db="EMBL/GenBank/DDBJ databases">
        <authorList>
            <person name="Gilroy R."/>
        </authorList>
    </citation>
    <scope>NUCLEOTIDE SEQUENCE</scope>
    <source>
        <strain evidence="2">G3-3990</strain>
    </source>
</reference>
<evidence type="ECO:0000259" key="1">
    <source>
        <dbReference type="Pfam" id="PF10108"/>
    </source>
</evidence>
<evidence type="ECO:0000313" key="2">
    <source>
        <dbReference type="EMBL" id="MBO8460436.1"/>
    </source>
</evidence>
<sequence length="247" mass="28660">MPPSLSYDKILFLDVETVPCTKHFDKLSDELQMLWKEKWDSLCMRSPERFSGTYPEGFEREAGIFAEYGKIICISVGFCYKNEHDGQFHIRTRSFCGDDEKEILHDFFDLIARFVHTPYHSLAGHNIKEFDIPFICRRALINGLPLPEILQISGKKPWEINFIDTLELWKFGDFKHYTSLRTLTALFGIPTPKDDIDGSEVAQVYYTDHNINRISTYCQKDVIATIQVYLRLRGEATVPNDCIECVL</sequence>
<dbReference type="InterPro" id="IPR012337">
    <property type="entry name" value="RNaseH-like_sf"/>
</dbReference>
<dbReference type="InterPro" id="IPR036397">
    <property type="entry name" value="RNaseH_sf"/>
</dbReference>
<feature type="domain" description="Predicted 3'-5' exonuclease PolB-like" evidence="1">
    <location>
        <begin position="69"/>
        <end position="233"/>
    </location>
</feature>
<dbReference type="CDD" id="cd05782">
    <property type="entry name" value="DNA_polB_like1_exo"/>
    <property type="match status" value="1"/>
</dbReference>
<keyword evidence="2" id="KW-0540">Nuclease</keyword>